<protein>
    <submittedName>
        <fullName evidence="2">Uncharacterized protein</fullName>
    </submittedName>
</protein>
<proteinExistence type="predicted"/>
<dbReference type="Proteomes" id="UP000655225">
    <property type="component" value="Unassembled WGS sequence"/>
</dbReference>
<name>A0A835D4L8_TETSI</name>
<dbReference type="PANTHER" id="PTHR33914:SF2">
    <property type="entry name" value="OS02G0582100 PROTEIN"/>
    <property type="match status" value="1"/>
</dbReference>
<evidence type="ECO:0000313" key="2">
    <source>
        <dbReference type="EMBL" id="KAF8389896.1"/>
    </source>
</evidence>
<dbReference type="InterPro" id="IPR040378">
    <property type="entry name" value="BASL"/>
</dbReference>
<dbReference type="AlphaFoldDB" id="A0A835D4L8"/>
<dbReference type="OrthoDB" id="1911032at2759"/>
<feature type="region of interest" description="Disordered" evidence="1">
    <location>
        <begin position="251"/>
        <end position="345"/>
    </location>
</feature>
<feature type="compositionally biased region" description="Polar residues" evidence="1">
    <location>
        <begin position="294"/>
        <end position="325"/>
    </location>
</feature>
<organism evidence="2 3">
    <name type="scientific">Tetracentron sinense</name>
    <name type="common">Spur-leaf</name>
    <dbReference type="NCBI Taxonomy" id="13715"/>
    <lineage>
        <taxon>Eukaryota</taxon>
        <taxon>Viridiplantae</taxon>
        <taxon>Streptophyta</taxon>
        <taxon>Embryophyta</taxon>
        <taxon>Tracheophyta</taxon>
        <taxon>Spermatophyta</taxon>
        <taxon>Magnoliopsida</taxon>
        <taxon>Trochodendrales</taxon>
        <taxon>Trochodendraceae</taxon>
        <taxon>Tetracentron</taxon>
    </lineage>
</organism>
<evidence type="ECO:0000313" key="3">
    <source>
        <dbReference type="Proteomes" id="UP000655225"/>
    </source>
</evidence>
<gene>
    <name evidence="2" type="ORF">HHK36_024414</name>
</gene>
<feature type="compositionally biased region" description="Acidic residues" evidence="1">
    <location>
        <begin position="264"/>
        <end position="273"/>
    </location>
</feature>
<keyword evidence="3" id="KW-1185">Reference proteome</keyword>
<reference evidence="2 3" key="1">
    <citation type="submission" date="2020-04" db="EMBL/GenBank/DDBJ databases">
        <title>Plant Genome Project.</title>
        <authorList>
            <person name="Zhang R.-G."/>
        </authorList>
    </citation>
    <scope>NUCLEOTIDE SEQUENCE [LARGE SCALE GENOMIC DNA]</scope>
    <source>
        <strain evidence="2">YNK0</strain>
        <tissue evidence="2">Leaf</tissue>
    </source>
</reference>
<dbReference type="OMA" id="FDSGANE"/>
<sequence>MYGLSTLAHKPDCKSFEYNDNAMETGGLKAGNEIRREDQIGITCYLKSHNNGVDADPLPAQVHNGDGVENVPGLHGFIDVEDLTSDVENEAGDPVTQYINPFGDVELSEKETDLYTDKSVTGCELPELIVCFKGGAYHVVKDICIDEGVPSLETICIEKDEVDHRGLCSSLPSDVDGNSDLIKETEDTVSIIPDGMRSSEEDDCQKDVAHQCGSENLMQNDEGNFEAKEEKANDVSDEKTVPENMLFVRELDAENSHPKSSNFDCDEGEEQSDQDPSKEATSANPAVDSAAHELNSSGNTNEVPFSSKVESGSITFDFDSSTPATSGREESLENADCQPPLEHGMLDGLTASSRSFFNEHSHGESSFSAVGPLSGPIVYSGRIAYSGSISLRSDSSTTSTRSFAFPILHTEWNSSPVRMAKADRRHFRKHRGWRQGLLCCRF</sequence>
<comment type="caution">
    <text evidence="2">The sequence shown here is derived from an EMBL/GenBank/DDBJ whole genome shotgun (WGS) entry which is preliminary data.</text>
</comment>
<dbReference type="EMBL" id="JABCRI010000018">
    <property type="protein sequence ID" value="KAF8389896.1"/>
    <property type="molecule type" value="Genomic_DNA"/>
</dbReference>
<accession>A0A835D4L8</accession>
<evidence type="ECO:0000256" key="1">
    <source>
        <dbReference type="SAM" id="MobiDB-lite"/>
    </source>
</evidence>
<dbReference type="PANTHER" id="PTHR33914">
    <property type="entry name" value="18S PRE-RIBOSOMAL ASSEMBLY PROTEIN GAR2-LIKE PROTEIN"/>
    <property type="match status" value="1"/>
</dbReference>
<dbReference type="GO" id="GO:0009786">
    <property type="term" value="P:regulation of asymmetric cell division"/>
    <property type="evidence" value="ECO:0007669"/>
    <property type="project" value="InterPro"/>
</dbReference>